<dbReference type="OrthoDB" id="5986190at2759"/>
<dbReference type="HOGENOM" id="CLU_2928918_0_0_1"/>
<sequence length="61" mass="6920">MERQWQFIPVYLRRGGIHRTICKEEILPFQESEPVGAGSYGEVFKVKVSAGCNDFWDGADA</sequence>
<dbReference type="Proteomes" id="UP000016924">
    <property type="component" value="Unassembled WGS sequence"/>
</dbReference>
<gene>
    <name evidence="1" type="ORF">W97_07714</name>
</gene>
<name>R7Z2G5_CONA1</name>
<organism evidence="1 2">
    <name type="scientific">Coniosporium apollinis (strain CBS 100218)</name>
    <name type="common">Rock-inhabiting black yeast</name>
    <dbReference type="NCBI Taxonomy" id="1168221"/>
    <lineage>
        <taxon>Eukaryota</taxon>
        <taxon>Fungi</taxon>
        <taxon>Dikarya</taxon>
        <taxon>Ascomycota</taxon>
        <taxon>Pezizomycotina</taxon>
        <taxon>Dothideomycetes</taxon>
        <taxon>Dothideomycetes incertae sedis</taxon>
        <taxon>Coniosporium</taxon>
    </lineage>
</organism>
<protein>
    <submittedName>
        <fullName evidence="1">Uncharacterized protein</fullName>
    </submittedName>
</protein>
<accession>R7Z2G5</accession>
<dbReference type="EMBL" id="JH767596">
    <property type="protein sequence ID" value="EON68390.1"/>
    <property type="molecule type" value="Genomic_DNA"/>
</dbReference>
<dbReference type="GeneID" id="19905025"/>
<feature type="non-terminal residue" evidence="1">
    <location>
        <position position="61"/>
    </location>
</feature>
<evidence type="ECO:0000313" key="1">
    <source>
        <dbReference type="EMBL" id="EON68390.1"/>
    </source>
</evidence>
<keyword evidence="2" id="KW-1185">Reference proteome</keyword>
<reference evidence="2" key="1">
    <citation type="submission" date="2012-06" db="EMBL/GenBank/DDBJ databases">
        <title>The genome sequence of Coniosporium apollinis CBS 100218.</title>
        <authorList>
            <consortium name="The Broad Institute Genome Sequencing Platform"/>
            <person name="Cuomo C."/>
            <person name="Gorbushina A."/>
            <person name="Noack S."/>
            <person name="Walker B."/>
            <person name="Young S.K."/>
            <person name="Zeng Q."/>
            <person name="Gargeya S."/>
            <person name="Fitzgerald M."/>
            <person name="Haas B."/>
            <person name="Abouelleil A."/>
            <person name="Alvarado L."/>
            <person name="Arachchi H.M."/>
            <person name="Berlin A.M."/>
            <person name="Chapman S.B."/>
            <person name="Goldberg J."/>
            <person name="Griggs A."/>
            <person name="Gujja S."/>
            <person name="Hansen M."/>
            <person name="Howarth C."/>
            <person name="Imamovic A."/>
            <person name="Larimer J."/>
            <person name="McCowan C."/>
            <person name="Montmayeur A."/>
            <person name="Murphy C."/>
            <person name="Neiman D."/>
            <person name="Pearson M."/>
            <person name="Priest M."/>
            <person name="Roberts A."/>
            <person name="Saif S."/>
            <person name="Shea T."/>
            <person name="Sisk P."/>
            <person name="Sykes S."/>
            <person name="Wortman J."/>
            <person name="Nusbaum C."/>
            <person name="Birren B."/>
        </authorList>
    </citation>
    <scope>NUCLEOTIDE SEQUENCE [LARGE SCALE GENOMIC DNA]</scope>
    <source>
        <strain evidence="2">CBS 100218</strain>
    </source>
</reference>
<dbReference type="AlphaFoldDB" id="R7Z2G5"/>
<evidence type="ECO:0000313" key="2">
    <source>
        <dbReference type="Proteomes" id="UP000016924"/>
    </source>
</evidence>
<dbReference type="RefSeq" id="XP_007783707.1">
    <property type="nucleotide sequence ID" value="XM_007785517.1"/>
</dbReference>
<proteinExistence type="predicted"/>